<comment type="caution">
    <text evidence="1">The sequence shown here is derived from an EMBL/GenBank/DDBJ whole genome shotgun (WGS) entry which is preliminary data.</text>
</comment>
<proteinExistence type="predicted"/>
<name>A0ABU0AG92_9BACI</name>
<sequence length="113" mass="13303">MQWLKSHDIDIKEEKIGFYATQYFHRKDHKKVDWTNLLVSPSFADHPYGAFIQSVERGRYSVTFSGYAKETPPDDEEAFRSYAEKFPVTDVNQFFELAEPISDIYVFKIPQQV</sequence>
<protein>
    <recommendedName>
        <fullName evidence="3">Integron-associated effector binding protein domain-containing protein</fullName>
    </recommendedName>
</protein>
<reference evidence="1 2" key="1">
    <citation type="submission" date="2023-07" db="EMBL/GenBank/DDBJ databases">
        <title>Genomic Encyclopedia of Type Strains, Phase IV (KMG-IV): sequencing the most valuable type-strain genomes for metagenomic binning, comparative biology and taxonomic classification.</title>
        <authorList>
            <person name="Goeker M."/>
        </authorList>
    </citation>
    <scope>NUCLEOTIDE SEQUENCE [LARGE SCALE GENOMIC DNA]</scope>
    <source>
        <strain evidence="1 2">DSM 23494</strain>
    </source>
</reference>
<dbReference type="EMBL" id="JAUSUB010000007">
    <property type="protein sequence ID" value="MDQ0270281.1"/>
    <property type="molecule type" value="Genomic_DNA"/>
</dbReference>
<evidence type="ECO:0000313" key="1">
    <source>
        <dbReference type="EMBL" id="MDQ0270281.1"/>
    </source>
</evidence>
<dbReference type="RefSeq" id="WP_307474559.1">
    <property type="nucleotide sequence ID" value="NZ_JAUSUB010000007.1"/>
</dbReference>
<evidence type="ECO:0000313" key="2">
    <source>
        <dbReference type="Proteomes" id="UP001238088"/>
    </source>
</evidence>
<organism evidence="1 2">
    <name type="scientific">Cytobacillus purgationiresistens</name>
    <dbReference type="NCBI Taxonomy" id="863449"/>
    <lineage>
        <taxon>Bacteria</taxon>
        <taxon>Bacillati</taxon>
        <taxon>Bacillota</taxon>
        <taxon>Bacilli</taxon>
        <taxon>Bacillales</taxon>
        <taxon>Bacillaceae</taxon>
        <taxon>Cytobacillus</taxon>
    </lineage>
</organism>
<dbReference type="Proteomes" id="UP001238088">
    <property type="component" value="Unassembled WGS sequence"/>
</dbReference>
<accession>A0ABU0AG92</accession>
<keyword evidence="2" id="KW-1185">Reference proteome</keyword>
<evidence type="ECO:0008006" key="3">
    <source>
        <dbReference type="Google" id="ProtNLM"/>
    </source>
</evidence>
<gene>
    <name evidence="1" type="ORF">J2S17_002156</name>
</gene>